<feature type="non-terminal residue" evidence="2">
    <location>
        <position position="83"/>
    </location>
</feature>
<keyword evidence="3" id="KW-1185">Reference proteome</keyword>
<feature type="chain" id="PRO_5015120786" evidence="1">
    <location>
        <begin position="27"/>
        <end position="83"/>
    </location>
</feature>
<reference evidence="2 3" key="1">
    <citation type="journal article" date="2017" name="Genome Biol. Evol.">
        <title>Phytophthora megakarya and P. palmivora, closely related causal agents of cacao black pod rot, underwent increases in genome sizes and gene numbers by different mechanisms.</title>
        <authorList>
            <person name="Ali S.S."/>
            <person name="Shao J."/>
            <person name="Lary D.J."/>
            <person name="Kronmiller B."/>
            <person name="Shen D."/>
            <person name="Strem M.D."/>
            <person name="Amoako-Attah I."/>
            <person name="Akrofi A.Y."/>
            <person name="Begoude B.A."/>
            <person name="Ten Hoopen G.M."/>
            <person name="Coulibaly K."/>
            <person name="Kebe B.I."/>
            <person name="Melnick R.L."/>
            <person name="Guiltinan M.J."/>
            <person name="Tyler B.M."/>
            <person name="Meinhardt L.W."/>
            <person name="Bailey B.A."/>
        </authorList>
    </citation>
    <scope>NUCLEOTIDE SEQUENCE [LARGE SCALE GENOMIC DNA]</scope>
    <source>
        <strain evidence="3">sbr112.9</strain>
    </source>
</reference>
<dbReference type="AlphaFoldDB" id="A0A2P4Y637"/>
<accession>A0A2P4Y637</accession>
<evidence type="ECO:0000313" key="3">
    <source>
        <dbReference type="Proteomes" id="UP000237271"/>
    </source>
</evidence>
<dbReference type="EMBL" id="NCKW01005219">
    <property type="protein sequence ID" value="POM73247.1"/>
    <property type="molecule type" value="Genomic_DNA"/>
</dbReference>
<evidence type="ECO:0000256" key="1">
    <source>
        <dbReference type="SAM" id="SignalP"/>
    </source>
</evidence>
<proteinExistence type="predicted"/>
<comment type="caution">
    <text evidence="2">The sequence shown here is derived from an EMBL/GenBank/DDBJ whole genome shotgun (WGS) entry which is preliminary data.</text>
</comment>
<gene>
    <name evidence="2" type="ORF">PHPALM_9921</name>
</gene>
<feature type="signal peptide" evidence="1">
    <location>
        <begin position="1"/>
        <end position="26"/>
    </location>
</feature>
<name>A0A2P4Y637_9STRA</name>
<keyword evidence="1" id="KW-0732">Signal</keyword>
<sequence length="83" mass="8904">MVYTPRSYLLSAAVAVVAMQMQQASATSLYYDPVTTSGTTDEISSKFPARGAEVADQDCIFTVEVDPTLPDITTISTVTVTYT</sequence>
<evidence type="ECO:0000313" key="2">
    <source>
        <dbReference type="EMBL" id="POM73247.1"/>
    </source>
</evidence>
<organism evidence="2 3">
    <name type="scientific">Phytophthora palmivora</name>
    <dbReference type="NCBI Taxonomy" id="4796"/>
    <lineage>
        <taxon>Eukaryota</taxon>
        <taxon>Sar</taxon>
        <taxon>Stramenopiles</taxon>
        <taxon>Oomycota</taxon>
        <taxon>Peronosporomycetes</taxon>
        <taxon>Peronosporales</taxon>
        <taxon>Peronosporaceae</taxon>
        <taxon>Phytophthora</taxon>
    </lineage>
</organism>
<protein>
    <submittedName>
        <fullName evidence="2">Transglutaminase elicitor protein</fullName>
    </submittedName>
</protein>
<dbReference type="Proteomes" id="UP000237271">
    <property type="component" value="Unassembled WGS sequence"/>
</dbReference>